<evidence type="ECO:0000256" key="2">
    <source>
        <dbReference type="ARBA" id="ARBA00004286"/>
    </source>
</evidence>
<evidence type="ECO:0000256" key="4">
    <source>
        <dbReference type="ARBA" id="ARBA00022454"/>
    </source>
</evidence>
<keyword evidence="10" id="KW-0234">DNA repair</keyword>
<name>A0A8E2ENM1_9PEZI</name>
<keyword evidence="4" id="KW-0158">Chromosome</keyword>
<evidence type="ECO:0000256" key="13">
    <source>
        <dbReference type="SAM" id="MobiDB-lite"/>
    </source>
</evidence>
<comment type="subcellular location">
    <subcellularLocation>
        <location evidence="2">Chromosome</location>
    </subcellularLocation>
    <subcellularLocation>
        <location evidence="1">Nucleus</location>
    </subcellularLocation>
</comment>
<evidence type="ECO:0000256" key="12">
    <source>
        <dbReference type="SAM" id="Coils"/>
    </source>
</evidence>
<dbReference type="GO" id="GO:0003697">
    <property type="term" value="F:single-stranded DNA binding"/>
    <property type="evidence" value="ECO:0007669"/>
    <property type="project" value="TreeGrafter"/>
</dbReference>
<dbReference type="EMBL" id="KV751034">
    <property type="protein sequence ID" value="OCL01941.1"/>
    <property type="molecule type" value="Genomic_DNA"/>
</dbReference>
<keyword evidence="8 12" id="KW-0175">Coiled coil</keyword>
<organism evidence="15 16">
    <name type="scientific">Glonium stellatum</name>
    <dbReference type="NCBI Taxonomy" id="574774"/>
    <lineage>
        <taxon>Eukaryota</taxon>
        <taxon>Fungi</taxon>
        <taxon>Dikarya</taxon>
        <taxon>Ascomycota</taxon>
        <taxon>Pezizomycotina</taxon>
        <taxon>Dothideomycetes</taxon>
        <taxon>Pleosporomycetidae</taxon>
        <taxon>Gloniales</taxon>
        <taxon>Gloniaceae</taxon>
        <taxon>Glonium</taxon>
    </lineage>
</organism>
<reference evidence="15 16" key="1">
    <citation type="journal article" date="2016" name="Nat. Commun.">
        <title>Ectomycorrhizal ecology is imprinted in the genome of the dominant symbiotic fungus Cenococcum geophilum.</title>
        <authorList>
            <consortium name="DOE Joint Genome Institute"/>
            <person name="Peter M."/>
            <person name="Kohler A."/>
            <person name="Ohm R.A."/>
            <person name="Kuo A."/>
            <person name="Krutzmann J."/>
            <person name="Morin E."/>
            <person name="Arend M."/>
            <person name="Barry K.W."/>
            <person name="Binder M."/>
            <person name="Choi C."/>
            <person name="Clum A."/>
            <person name="Copeland A."/>
            <person name="Grisel N."/>
            <person name="Haridas S."/>
            <person name="Kipfer T."/>
            <person name="LaButti K."/>
            <person name="Lindquist E."/>
            <person name="Lipzen A."/>
            <person name="Maire R."/>
            <person name="Meier B."/>
            <person name="Mihaltcheva S."/>
            <person name="Molinier V."/>
            <person name="Murat C."/>
            <person name="Poggeler S."/>
            <person name="Quandt C.A."/>
            <person name="Sperisen C."/>
            <person name="Tritt A."/>
            <person name="Tisserant E."/>
            <person name="Crous P.W."/>
            <person name="Henrissat B."/>
            <person name="Nehls U."/>
            <person name="Egli S."/>
            <person name="Spatafora J.W."/>
            <person name="Grigoriev I.V."/>
            <person name="Martin F.M."/>
        </authorList>
    </citation>
    <scope>NUCLEOTIDE SEQUENCE [LARGE SCALE GENOMIC DNA]</scope>
    <source>
        <strain evidence="15 16">CBS 207.34</strain>
    </source>
</reference>
<dbReference type="InterPro" id="IPR003395">
    <property type="entry name" value="RecF/RecN/SMC_N"/>
</dbReference>
<evidence type="ECO:0000256" key="11">
    <source>
        <dbReference type="ARBA" id="ARBA00023242"/>
    </source>
</evidence>
<dbReference type="InterPro" id="IPR027417">
    <property type="entry name" value="P-loop_NTPase"/>
</dbReference>
<dbReference type="GO" id="GO:0035861">
    <property type="term" value="C:site of double-strand break"/>
    <property type="evidence" value="ECO:0007669"/>
    <property type="project" value="TreeGrafter"/>
</dbReference>
<dbReference type="GO" id="GO:0030915">
    <property type="term" value="C:Smc5-Smc6 complex"/>
    <property type="evidence" value="ECO:0007669"/>
    <property type="project" value="TreeGrafter"/>
</dbReference>
<dbReference type="GO" id="GO:0005634">
    <property type="term" value="C:nucleus"/>
    <property type="evidence" value="ECO:0007669"/>
    <property type="project" value="UniProtKB-SubCell"/>
</dbReference>
<feature type="coiled-coil region" evidence="12">
    <location>
        <begin position="310"/>
        <end position="418"/>
    </location>
</feature>
<keyword evidence="11" id="KW-0539">Nucleus</keyword>
<evidence type="ECO:0000313" key="15">
    <source>
        <dbReference type="EMBL" id="OCL01941.1"/>
    </source>
</evidence>
<feature type="domain" description="RecF/RecN/SMC N-terminal" evidence="14">
    <location>
        <begin position="115"/>
        <end position="1110"/>
    </location>
</feature>
<protein>
    <submittedName>
        <fullName evidence="15">Putative DNA repair protein Rad18</fullName>
    </submittedName>
</protein>
<sequence length="1139" mass="130591">MAPMSSAKRPRARTEESIYEIHTASSNLRRDRSKRARLSTETEDGETETVMSDASEEPERENYREASAIEDYATRRDAGFEDLQYQEADDQRATQIVKKRFKEDKENSPADNAIIEEIKCVNFMCHDKLSVKLGPLINFIIGHNGSGKSAVLTAVTLCLGGKATATNRGQSLKNFIKEGRESAMLSVQLKNQGSSAYKPEIYGKSIIVERHFSKSGASGFKIKNAKDKIISIRKSDLEDITDAFALQLDNPMNVLTQDMARQFLNHSSPQDKYKFFVKGTQLEALDHDYRLMQESIDRIESHISTRREEKDKYFKTYEEAQKRLERAENLRGIQEKINKYRRQMAWSQVIAEERELNQIDTRIQQADERIAQTTLEAEEASRLYENADQACTAAQAALQELQSALVPLEEDCKVAKDQFELNKKELMTTLSQQRQIQEAIRGSDKQITGFRKDITEERQRQERANGGQHAQKLTDIQDAKAKAEEIKLEIESHGQELQGLERELRDADEALKRMRSTIAEKRDNVRKSEGLIQNLTRDQGNWVTAYHPNLSKLLNAIQNERRFKHQPVGPMGRHIRLLKPEWSSILERQFGSALNAFVVTNKTDQGLLSDLMQKTKCFSSIFIGDMTPIDTRRNEPDSGLDTSMRVLKIDNDLVRNQLIISQGIEQTVLIRDRNAAMEFMYGGTRPANVKMCFCMHDTKRGWGLALQYSSGGSERSSPVHPWGARLRMQTDFEYQIKIENETLAHYKRELDEADSNLRELQDKHQKCDQAIHRHRRQSKDLRLRHQRAEELAEQLKDELEAETPQAGQIDALERLLREAEEGKQISENARLKKQLEALQAEVKETKARINKADGKVRALVEKRQAKLFEKNAAFECIQDAKLDKARHQQIREEQVAKIDEYVQMASQISARVPVDANESYESLEKKYEKLGRDLRNGERELGGTQEELSAACIDARYHYKKAVNEVKHLDDLVHGLKTSMIDRQDRWLKFRRFISSRARITFTYLLSERNFRGHLEISPMAKFLDIKVEPDITKSSDKGRQTKTLSGGEKSFSTICLLLALWDAMGSPIRCLDEFDVFMDNVNRDISMKMMIGAARRSVGRQFILITPQAMGNVTLSDDVKIIKMSDPERGQTTLPFAR</sequence>
<evidence type="ECO:0000256" key="7">
    <source>
        <dbReference type="ARBA" id="ARBA00022840"/>
    </source>
</evidence>
<dbReference type="GO" id="GO:0000724">
    <property type="term" value="P:double-strand break repair via homologous recombination"/>
    <property type="evidence" value="ECO:0007669"/>
    <property type="project" value="TreeGrafter"/>
</dbReference>
<evidence type="ECO:0000256" key="8">
    <source>
        <dbReference type="ARBA" id="ARBA00023054"/>
    </source>
</evidence>
<evidence type="ECO:0000313" key="16">
    <source>
        <dbReference type="Proteomes" id="UP000250140"/>
    </source>
</evidence>
<dbReference type="Proteomes" id="UP000250140">
    <property type="component" value="Unassembled WGS sequence"/>
</dbReference>
<keyword evidence="9" id="KW-0233">DNA recombination</keyword>
<dbReference type="PANTHER" id="PTHR19306:SF6">
    <property type="entry name" value="STRUCTURAL MAINTENANCE OF CHROMOSOMES PROTEIN 6"/>
    <property type="match status" value="1"/>
</dbReference>
<evidence type="ECO:0000256" key="10">
    <source>
        <dbReference type="ARBA" id="ARBA00023204"/>
    </source>
</evidence>
<evidence type="ECO:0000256" key="5">
    <source>
        <dbReference type="ARBA" id="ARBA00022741"/>
    </source>
</evidence>
<dbReference type="AlphaFoldDB" id="A0A8E2ENM1"/>
<accession>A0A8E2ENM1</accession>
<feature type="region of interest" description="Disordered" evidence="13">
    <location>
        <begin position="1"/>
        <end position="68"/>
    </location>
</feature>
<evidence type="ECO:0000256" key="1">
    <source>
        <dbReference type="ARBA" id="ARBA00004123"/>
    </source>
</evidence>
<proteinExistence type="inferred from homology"/>
<feature type="coiled-coil region" evidence="12">
    <location>
        <begin position="469"/>
        <end position="538"/>
    </location>
</feature>
<dbReference type="Pfam" id="PF02463">
    <property type="entry name" value="SMC_N"/>
    <property type="match status" value="1"/>
</dbReference>
<dbReference type="PANTHER" id="PTHR19306">
    <property type="entry name" value="STRUCTURAL MAINTENANCE OF CHROMOSOMES 5,6 SMC5, SMC6"/>
    <property type="match status" value="1"/>
</dbReference>
<comment type="similarity">
    <text evidence="3">Belongs to the SMC family. SMC6 subfamily.</text>
</comment>
<dbReference type="GO" id="GO:0003684">
    <property type="term" value="F:damaged DNA binding"/>
    <property type="evidence" value="ECO:0007669"/>
    <property type="project" value="TreeGrafter"/>
</dbReference>
<dbReference type="SUPFAM" id="SSF52540">
    <property type="entry name" value="P-loop containing nucleoside triphosphate hydrolases"/>
    <property type="match status" value="1"/>
</dbReference>
<keyword evidence="5" id="KW-0547">Nucleotide-binding</keyword>
<keyword evidence="6" id="KW-0227">DNA damage</keyword>
<keyword evidence="7" id="KW-0067">ATP-binding</keyword>
<keyword evidence="16" id="KW-1185">Reference proteome</keyword>
<dbReference type="OrthoDB" id="10072614at2759"/>
<evidence type="ECO:0000256" key="6">
    <source>
        <dbReference type="ARBA" id="ARBA00022763"/>
    </source>
</evidence>
<evidence type="ECO:0000256" key="3">
    <source>
        <dbReference type="ARBA" id="ARBA00006793"/>
    </source>
</evidence>
<gene>
    <name evidence="15" type="ORF">AOQ84DRAFT_357655</name>
</gene>
<dbReference type="GO" id="GO:0005524">
    <property type="term" value="F:ATP binding"/>
    <property type="evidence" value="ECO:0007669"/>
    <property type="project" value="UniProtKB-KW"/>
</dbReference>
<feature type="coiled-coil region" evidence="12">
    <location>
        <begin position="736"/>
        <end position="862"/>
    </location>
</feature>
<evidence type="ECO:0000259" key="14">
    <source>
        <dbReference type="Pfam" id="PF02463"/>
    </source>
</evidence>
<evidence type="ECO:0000256" key="9">
    <source>
        <dbReference type="ARBA" id="ARBA00023172"/>
    </source>
</evidence>
<dbReference type="Gene3D" id="3.40.50.300">
    <property type="entry name" value="P-loop containing nucleotide triphosphate hydrolases"/>
    <property type="match status" value="2"/>
</dbReference>